<keyword evidence="2" id="KW-1185">Reference proteome</keyword>
<gene>
    <name evidence="1" type="ORF">EYF80_007211</name>
</gene>
<protein>
    <submittedName>
        <fullName evidence="1">Uncharacterized protein</fullName>
    </submittedName>
</protein>
<accession>A0A4Z2IZT1</accession>
<name>A0A4Z2IZT1_9TELE</name>
<comment type="caution">
    <text evidence="1">The sequence shown here is derived from an EMBL/GenBank/DDBJ whole genome shotgun (WGS) entry which is preliminary data.</text>
</comment>
<evidence type="ECO:0000313" key="2">
    <source>
        <dbReference type="Proteomes" id="UP000314294"/>
    </source>
</evidence>
<sequence length="65" mass="7333">MQFLHLTTGWHRNTKRHIGESLLMRTVTVPGVCSQPVGRPILLPPTEDLDGMTAQHVTFQMLVHT</sequence>
<dbReference type="Proteomes" id="UP000314294">
    <property type="component" value="Unassembled WGS sequence"/>
</dbReference>
<evidence type="ECO:0000313" key="1">
    <source>
        <dbReference type="EMBL" id="TNN82693.1"/>
    </source>
</evidence>
<proteinExistence type="predicted"/>
<reference evidence="1 2" key="1">
    <citation type="submission" date="2019-03" db="EMBL/GenBank/DDBJ databases">
        <title>First draft genome of Liparis tanakae, snailfish: a comprehensive survey of snailfish specific genes.</title>
        <authorList>
            <person name="Kim W."/>
            <person name="Song I."/>
            <person name="Jeong J.-H."/>
            <person name="Kim D."/>
            <person name="Kim S."/>
            <person name="Ryu S."/>
            <person name="Song J.Y."/>
            <person name="Lee S.K."/>
        </authorList>
    </citation>
    <scope>NUCLEOTIDE SEQUENCE [LARGE SCALE GENOMIC DNA]</scope>
    <source>
        <tissue evidence="1">Muscle</tissue>
    </source>
</reference>
<organism evidence="1 2">
    <name type="scientific">Liparis tanakae</name>
    <name type="common">Tanaka's snailfish</name>
    <dbReference type="NCBI Taxonomy" id="230148"/>
    <lineage>
        <taxon>Eukaryota</taxon>
        <taxon>Metazoa</taxon>
        <taxon>Chordata</taxon>
        <taxon>Craniata</taxon>
        <taxon>Vertebrata</taxon>
        <taxon>Euteleostomi</taxon>
        <taxon>Actinopterygii</taxon>
        <taxon>Neopterygii</taxon>
        <taxon>Teleostei</taxon>
        <taxon>Neoteleostei</taxon>
        <taxon>Acanthomorphata</taxon>
        <taxon>Eupercaria</taxon>
        <taxon>Perciformes</taxon>
        <taxon>Cottioidei</taxon>
        <taxon>Cottales</taxon>
        <taxon>Liparidae</taxon>
        <taxon>Liparis</taxon>
    </lineage>
</organism>
<dbReference type="EMBL" id="SRLO01000038">
    <property type="protein sequence ID" value="TNN82693.1"/>
    <property type="molecule type" value="Genomic_DNA"/>
</dbReference>
<dbReference type="AlphaFoldDB" id="A0A4Z2IZT1"/>